<dbReference type="RefSeq" id="XP_025831459.1">
    <property type="nucleotide sequence ID" value="XM_025975674.1"/>
</dbReference>
<keyword evidence="7" id="KW-0503">Monooxygenase</keyword>
<evidence type="ECO:0000256" key="1">
    <source>
        <dbReference type="ARBA" id="ARBA00001971"/>
    </source>
</evidence>
<dbReference type="GeneID" id="108740600"/>
<dbReference type="Pfam" id="PF00067">
    <property type="entry name" value="p450"/>
    <property type="match status" value="1"/>
</dbReference>
<reference evidence="9" key="1">
    <citation type="submission" date="2025-08" db="UniProtKB">
        <authorList>
            <consortium name="RefSeq"/>
        </authorList>
    </citation>
    <scope>IDENTIFICATION</scope>
    <source>
        <tissue evidence="9">Entire body</tissue>
    </source>
</reference>
<evidence type="ECO:0000313" key="8">
    <source>
        <dbReference type="Proteomes" id="UP000192223"/>
    </source>
</evidence>
<evidence type="ECO:0000256" key="7">
    <source>
        <dbReference type="ARBA" id="ARBA00023033"/>
    </source>
</evidence>
<dbReference type="InParanoid" id="A0A7F5R670"/>
<evidence type="ECO:0000256" key="2">
    <source>
        <dbReference type="ARBA" id="ARBA00010617"/>
    </source>
</evidence>
<accession>A0A7F5R670</accession>
<comment type="similarity">
    <text evidence="2">Belongs to the cytochrome P450 family.</text>
</comment>
<evidence type="ECO:0000256" key="6">
    <source>
        <dbReference type="ARBA" id="ARBA00023004"/>
    </source>
</evidence>
<dbReference type="KEGG" id="apln:108740600"/>
<dbReference type="PANTHER" id="PTHR24291:SF187">
    <property type="entry name" value="CYTOCHROME P450 4AE1-RELATED"/>
    <property type="match status" value="1"/>
</dbReference>
<dbReference type="GO" id="GO:0016705">
    <property type="term" value="F:oxidoreductase activity, acting on paired donors, with incorporation or reduction of molecular oxygen"/>
    <property type="evidence" value="ECO:0007669"/>
    <property type="project" value="InterPro"/>
</dbReference>
<dbReference type="GO" id="GO:0020037">
    <property type="term" value="F:heme binding"/>
    <property type="evidence" value="ECO:0007669"/>
    <property type="project" value="InterPro"/>
</dbReference>
<name>A0A7F5R670_AGRPL</name>
<protein>
    <submittedName>
        <fullName evidence="9">Cytochrome P450 4C1</fullName>
    </submittedName>
</protein>
<keyword evidence="3" id="KW-0349">Heme</keyword>
<dbReference type="AlphaFoldDB" id="A0A7F5R670"/>
<dbReference type="InterPro" id="IPR001128">
    <property type="entry name" value="Cyt_P450"/>
</dbReference>
<dbReference type="OrthoDB" id="1470350at2759"/>
<proteinExistence type="inferred from homology"/>
<dbReference type="SUPFAM" id="SSF48264">
    <property type="entry name" value="Cytochrome P450"/>
    <property type="match status" value="1"/>
</dbReference>
<evidence type="ECO:0000256" key="4">
    <source>
        <dbReference type="ARBA" id="ARBA00022723"/>
    </source>
</evidence>
<dbReference type="InterPro" id="IPR050196">
    <property type="entry name" value="Cytochrome_P450_Monoox"/>
</dbReference>
<dbReference type="GO" id="GO:0005506">
    <property type="term" value="F:iron ion binding"/>
    <property type="evidence" value="ECO:0007669"/>
    <property type="project" value="InterPro"/>
</dbReference>
<dbReference type="InterPro" id="IPR036396">
    <property type="entry name" value="Cyt_P450_sf"/>
</dbReference>
<keyword evidence="6" id="KW-0408">Iron</keyword>
<dbReference type="PANTHER" id="PTHR24291">
    <property type="entry name" value="CYTOCHROME P450 FAMILY 4"/>
    <property type="match status" value="1"/>
</dbReference>
<dbReference type="Gene3D" id="1.10.630.10">
    <property type="entry name" value="Cytochrome P450"/>
    <property type="match status" value="1"/>
</dbReference>
<comment type="cofactor">
    <cofactor evidence="1">
        <name>heme</name>
        <dbReference type="ChEBI" id="CHEBI:30413"/>
    </cofactor>
</comment>
<dbReference type="Proteomes" id="UP000192223">
    <property type="component" value="Unplaced"/>
</dbReference>
<sequence>MEMKEKYGGMYPIYIGFSAPSLTITDPKFLEFLLGSTAITEKSSDYRCLHSWLGMGLLTSAGYRWRSHRKIITPAFHFKILESFIDVFEKNCSILIKKFEQEVGKNSFDVYPYVTLLALDIICETALGTEVYAQTNAHSEYVESVKDMCRIIMERTFNPFLQNDFIYKLSSIYRREKKALKILHNLTLSVLQTKRKRLLSNGSLANQDECLGIKKKLAFLDLLLQATVDGKPLSDTDLREEVDTFMFEVGITFNILLISEYQDVVHCRCSFYHL</sequence>
<dbReference type="GO" id="GO:0004497">
    <property type="term" value="F:monooxygenase activity"/>
    <property type="evidence" value="ECO:0007669"/>
    <property type="project" value="UniProtKB-KW"/>
</dbReference>
<gene>
    <name evidence="9" type="primary">LOC108740600</name>
</gene>
<keyword evidence="8" id="KW-1185">Reference proteome</keyword>
<evidence type="ECO:0000313" key="9">
    <source>
        <dbReference type="RefSeq" id="XP_025831459.1"/>
    </source>
</evidence>
<organism evidence="8 9">
    <name type="scientific">Agrilus planipennis</name>
    <name type="common">Emerald ash borer</name>
    <name type="synonym">Agrilus marcopoli</name>
    <dbReference type="NCBI Taxonomy" id="224129"/>
    <lineage>
        <taxon>Eukaryota</taxon>
        <taxon>Metazoa</taxon>
        <taxon>Ecdysozoa</taxon>
        <taxon>Arthropoda</taxon>
        <taxon>Hexapoda</taxon>
        <taxon>Insecta</taxon>
        <taxon>Pterygota</taxon>
        <taxon>Neoptera</taxon>
        <taxon>Endopterygota</taxon>
        <taxon>Coleoptera</taxon>
        <taxon>Polyphaga</taxon>
        <taxon>Elateriformia</taxon>
        <taxon>Buprestoidea</taxon>
        <taxon>Buprestidae</taxon>
        <taxon>Agrilinae</taxon>
        <taxon>Agrilus</taxon>
    </lineage>
</organism>
<keyword evidence="4" id="KW-0479">Metal-binding</keyword>
<evidence type="ECO:0000256" key="5">
    <source>
        <dbReference type="ARBA" id="ARBA00023002"/>
    </source>
</evidence>
<evidence type="ECO:0000256" key="3">
    <source>
        <dbReference type="ARBA" id="ARBA00022617"/>
    </source>
</evidence>
<keyword evidence="5" id="KW-0560">Oxidoreductase</keyword>